<feature type="compositionally biased region" description="Acidic residues" evidence="1">
    <location>
        <begin position="205"/>
        <end position="215"/>
    </location>
</feature>
<proteinExistence type="predicted"/>
<dbReference type="PANTHER" id="PTHR33096:SF1">
    <property type="entry name" value="CXC1-LIKE CYSTEINE CLUSTER ASSOCIATED WITH KDZ TRANSPOSASES DOMAIN-CONTAINING PROTEIN"/>
    <property type="match status" value="1"/>
</dbReference>
<dbReference type="HOGENOM" id="CLU_576337_0_0_1"/>
<evidence type="ECO:0008006" key="4">
    <source>
        <dbReference type="Google" id="ProtNLM"/>
    </source>
</evidence>
<protein>
    <recommendedName>
        <fullName evidence="4">CxC2-like cysteine cluster KDZ transposase-associated domain-containing protein</fullName>
    </recommendedName>
</protein>
<keyword evidence="3" id="KW-1185">Reference proteome</keyword>
<accession>A0A0C3FUH6</accession>
<reference evidence="2 3" key="1">
    <citation type="submission" date="2014-04" db="EMBL/GenBank/DDBJ databases">
        <authorList>
            <consortium name="DOE Joint Genome Institute"/>
            <person name="Kuo A."/>
            <person name="Tarkka M."/>
            <person name="Buscot F."/>
            <person name="Kohler A."/>
            <person name="Nagy L.G."/>
            <person name="Floudas D."/>
            <person name="Copeland A."/>
            <person name="Barry K.W."/>
            <person name="Cichocki N."/>
            <person name="Veneault-Fourrey C."/>
            <person name="LaButti K."/>
            <person name="Lindquist E.A."/>
            <person name="Lipzen A."/>
            <person name="Lundell T."/>
            <person name="Morin E."/>
            <person name="Murat C."/>
            <person name="Sun H."/>
            <person name="Tunlid A."/>
            <person name="Henrissat B."/>
            <person name="Grigoriev I.V."/>
            <person name="Hibbett D.S."/>
            <person name="Martin F."/>
            <person name="Nordberg H.P."/>
            <person name="Cantor M.N."/>
            <person name="Hua S.X."/>
        </authorList>
    </citation>
    <scope>NUCLEOTIDE SEQUENCE [LARGE SCALE GENOMIC DNA]</scope>
    <source>
        <strain evidence="2 3">F 1598</strain>
    </source>
</reference>
<dbReference type="PANTHER" id="PTHR33096">
    <property type="entry name" value="CXC2 DOMAIN-CONTAINING PROTEIN"/>
    <property type="match status" value="1"/>
</dbReference>
<dbReference type="Proteomes" id="UP000054166">
    <property type="component" value="Unassembled WGS sequence"/>
</dbReference>
<dbReference type="InterPro" id="IPR040521">
    <property type="entry name" value="KDZ"/>
</dbReference>
<evidence type="ECO:0000313" key="2">
    <source>
        <dbReference type="EMBL" id="KIM88060.1"/>
    </source>
</evidence>
<gene>
    <name evidence="2" type="ORF">PILCRDRAFT_3755</name>
</gene>
<dbReference type="AlphaFoldDB" id="A0A0C3FUH6"/>
<evidence type="ECO:0000313" key="3">
    <source>
        <dbReference type="Proteomes" id="UP000054166"/>
    </source>
</evidence>
<reference evidence="3" key="2">
    <citation type="submission" date="2015-01" db="EMBL/GenBank/DDBJ databases">
        <title>Evolutionary Origins and Diversification of the Mycorrhizal Mutualists.</title>
        <authorList>
            <consortium name="DOE Joint Genome Institute"/>
            <consortium name="Mycorrhizal Genomics Consortium"/>
            <person name="Kohler A."/>
            <person name="Kuo A."/>
            <person name="Nagy L.G."/>
            <person name="Floudas D."/>
            <person name="Copeland A."/>
            <person name="Barry K.W."/>
            <person name="Cichocki N."/>
            <person name="Veneault-Fourrey C."/>
            <person name="LaButti K."/>
            <person name="Lindquist E.A."/>
            <person name="Lipzen A."/>
            <person name="Lundell T."/>
            <person name="Morin E."/>
            <person name="Murat C."/>
            <person name="Riley R."/>
            <person name="Ohm R."/>
            <person name="Sun H."/>
            <person name="Tunlid A."/>
            <person name="Henrissat B."/>
            <person name="Grigoriev I.V."/>
            <person name="Hibbett D.S."/>
            <person name="Martin F."/>
        </authorList>
    </citation>
    <scope>NUCLEOTIDE SEQUENCE [LARGE SCALE GENOMIC DNA]</scope>
    <source>
        <strain evidence="3">F 1598</strain>
    </source>
</reference>
<dbReference type="InParanoid" id="A0A0C3FUH6"/>
<feature type="region of interest" description="Disordered" evidence="1">
    <location>
        <begin position="192"/>
        <end position="215"/>
    </location>
</feature>
<evidence type="ECO:0000256" key="1">
    <source>
        <dbReference type="SAM" id="MobiDB-lite"/>
    </source>
</evidence>
<dbReference type="Pfam" id="PF18758">
    <property type="entry name" value="KDZ"/>
    <property type="match status" value="1"/>
</dbReference>
<dbReference type="EMBL" id="KN832978">
    <property type="protein sequence ID" value="KIM88060.1"/>
    <property type="molecule type" value="Genomic_DNA"/>
</dbReference>
<name>A0A0C3FUH6_PILCF</name>
<dbReference type="STRING" id="765440.A0A0C3FUH6"/>
<dbReference type="OrthoDB" id="2665372at2759"/>
<sequence length="474" mass="53426">MPPHFQAHVSSMSGLSSGSQNVIAELQDQHGQEILVDLSADVAPGDNDMEWETLPTELKDDESFVHAIRDVHNSQLIPFHQRYCTGFADAFEAYLAILCAVNKQVSEALGRTTPNWRVLNACPPCRYELEGEPKLVFHRMIAFNGNESLKCLELSGDRAVGDTQIFTDSDYYLELSFVDPFAHEVKSRQAEVISTSPGDGSANVDDNDVTEEPTEDDTTLASCADNRKAAHSDSKKRMWGIFQETGLFASACRHLLVLWIADMIHSGEQAKYPLAMVAKALEVFGEHTLMAYDVGCNLGKTIHTSSLGEPFNKLNVKTTLMALLGWEEIEYFKTLGKEPEWDIHTIAYVELLQELRDLNTPADYTFTSLASPVNDRHLYDTNLSQTQKKETECRHLAECWDNTLHEVIAMEVKMGIATRWQPSDPEYIEMANYMLKRKYHLALDNLQHLVVLQLFELHKLNLSQTGNLLFSMCC</sequence>
<organism evidence="2 3">
    <name type="scientific">Piloderma croceum (strain F 1598)</name>
    <dbReference type="NCBI Taxonomy" id="765440"/>
    <lineage>
        <taxon>Eukaryota</taxon>
        <taxon>Fungi</taxon>
        <taxon>Dikarya</taxon>
        <taxon>Basidiomycota</taxon>
        <taxon>Agaricomycotina</taxon>
        <taxon>Agaricomycetes</taxon>
        <taxon>Agaricomycetidae</taxon>
        <taxon>Atheliales</taxon>
        <taxon>Atheliaceae</taxon>
        <taxon>Piloderma</taxon>
    </lineage>
</organism>